<dbReference type="RefSeq" id="WP_158958528.1">
    <property type="nucleotide sequence ID" value="NZ_CP046916.1"/>
</dbReference>
<gene>
    <name evidence="3" type="ORF">FAZ98_34350</name>
</gene>
<dbReference type="AlphaFoldDB" id="A0A7Z2JKZ6"/>
<dbReference type="KEGG" id="pacs:FAZ98_34350"/>
<feature type="domain" description="Response regulatory" evidence="2">
    <location>
        <begin position="14"/>
        <end position="163"/>
    </location>
</feature>
<feature type="modified residue" description="4-aspartylphosphate" evidence="1">
    <location>
        <position position="100"/>
    </location>
</feature>
<sequence length="327" mass="36184">MSTIVRQPVFHPVSVVFLDDSPDFLYALRGLFPGAGTDRYFTHASEALGYVRSHEPRQRVHNPTSGEAWSEFEKKGGNALGQDVMTDTARFNDIAAIVVDYEMPEMNGIEFLTAVKDVACARILLTATANESHAVDAFNAGLIDFYVKKSDPEMPRKLSGAIADAKRKFCARRGHIGVHDVGAIYANRHVAEALHEVVQRERIVEYYWRPEQNAVLTFDAEGSAGVFLAWDSHDWAAQCDVVTDEGGPAALREEMAARRIMPVYWPNEAYRPGMSRVEFATPEPVPGLDDTFTSWTRIGDAGLPSGLVTFAAWRSTQDTNAMRDGIA</sequence>
<reference evidence="3 4" key="1">
    <citation type="submission" date="2019-12" db="EMBL/GenBank/DDBJ databases">
        <title>Paraburkholderia acidiphila 7Q-K02 sp. nov and Paraburkholderia acidisoli DHF22 sp. nov., two strains isolated from forest soil.</title>
        <authorList>
            <person name="Gao Z."/>
            <person name="Qiu L."/>
        </authorList>
    </citation>
    <scope>NUCLEOTIDE SEQUENCE [LARGE SCALE GENOMIC DNA]</scope>
    <source>
        <strain evidence="3 4">DHF22</strain>
    </source>
</reference>
<evidence type="ECO:0000313" key="4">
    <source>
        <dbReference type="Proteomes" id="UP000433577"/>
    </source>
</evidence>
<name>A0A7Z2JKZ6_9BURK</name>
<evidence type="ECO:0000259" key="2">
    <source>
        <dbReference type="PROSITE" id="PS50110"/>
    </source>
</evidence>
<dbReference type="SUPFAM" id="SSF52172">
    <property type="entry name" value="CheY-like"/>
    <property type="match status" value="1"/>
</dbReference>
<dbReference type="Gene3D" id="3.40.50.2300">
    <property type="match status" value="1"/>
</dbReference>
<dbReference type="GO" id="GO:0000160">
    <property type="term" value="P:phosphorelay signal transduction system"/>
    <property type="evidence" value="ECO:0007669"/>
    <property type="project" value="InterPro"/>
</dbReference>
<dbReference type="PROSITE" id="PS50110">
    <property type="entry name" value="RESPONSE_REGULATORY"/>
    <property type="match status" value="1"/>
</dbReference>
<evidence type="ECO:0000313" key="3">
    <source>
        <dbReference type="EMBL" id="QGZ66819.1"/>
    </source>
</evidence>
<keyword evidence="1" id="KW-0597">Phosphoprotein</keyword>
<evidence type="ECO:0000256" key="1">
    <source>
        <dbReference type="PROSITE-ProRule" id="PRU00169"/>
    </source>
</evidence>
<dbReference type="InterPro" id="IPR001789">
    <property type="entry name" value="Sig_transdc_resp-reg_receiver"/>
</dbReference>
<accession>A0A7Z2JKZ6</accession>
<protein>
    <submittedName>
        <fullName evidence="3">Response regulator</fullName>
    </submittedName>
</protein>
<proteinExistence type="predicted"/>
<dbReference type="InterPro" id="IPR011006">
    <property type="entry name" value="CheY-like_superfamily"/>
</dbReference>
<dbReference type="EMBL" id="CP046916">
    <property type="protein sequence ID" value="QGZ66819.1"/>
    <property type="molecule type" value="Genomic_DNA"/>
</dbReference>
<dbReference type="Proteomes" id="UP000433577">
    <property type="component" value="Chromosome 4"/>
</dbReference>
<dbReference type="Pfam" id="PF00072">
    <property type="entry name" value="Response_reg"/>
    <property type="match status" value="1"/>
</dbReference>
<keyword evidence="4" id="KW-1185">Reference proteome</keyword>
<dbReference type="SMART" id="SM00448">
    <property type="entry name" value="REC"/>
    <property type="match status" value="1"/>
</dbReference>
<organism evidence="3 4">
    <name type="scientific">Paraburkholderia acidisoli</name>
    <dbReference type="NCBI Taxonomy" id="2571748"/>
    <lineage>
        <taxon>Bacteria</taxon>
        <taxon>Pseudomonadati</taxon>
        <taxon>Pseudomonadota</taxon>
        <taxon>Betaproteobacteria</taxon>
        <taxon>Burkholderiales</taxon>
        <taxon>Burkholderiaceae</taxon>
        <taxon>Paraburkholderia</taxon>
    </lineage>
</organism>
<dbReference type="OrthoDB" id="5697380at2"/>